<protein>
    <recommendedName>
        <fullName evidence="1">DUF6455 domain-containing protein</fullName>
    </recommendedName>
</protein>
<organism evidence="2 3">
    <name type="scientific">Pseudosulfitobacter pseudonitzschiae</name>
    <dbReference type="NCBI Taxonomy" id="1402135"/>
    <lineage>
        <taxon>Bacteria</taxon>
        <taxon>Pseudomonadati</taxon>
        <taxon>Pseudomonadota</taxon>
        <taxon>Alphaproteobacteria</taxon>
        <taxon>Rhodobacterales</taxon>
        <taxon>Roseobacteraceae</taxon>
        <taxon>Pseudosulfitobacter</taxon>
    </lineage>
</organism>
<dbReference type="AlphaFoldDB" id="A0A9Q2NM81"/>
<name>A0A9Q2NM81_9RHOB</name>
<proteinExistence type="predicted"/>
<dbReference type="Proteomes" id="UP000809337">
    <property type="component" value="Unassembled WGS sequence"/>
</dbReference>
<dbReference type="RefSeq" id="WP_231035908.1">
    <property type="nucleotide sequence ID" value="NZ_JAJNGX010000028.1"/>
</dbReference>
<accession>A0A9Q2NM81</accession>
<gene>
    <name evidence="2" type="ORF">JQX14_21755</name>
</gene>
<dbReference type="Pfam" id="PF20056">
    <property type="entry name" value="DUF6455"/>
    <property type="match status" value="1"/>
</dbReference>
<sequence>MIKKLDEHNGLMVSMADRGSVDLGQAMIDGKLDASLYRNSVIRCSRCQNTKTCKALLSTEEGISGEIPDYCANKDLFSRLASGSEV</sequence>
<comment type="caution">
    <text evidence="2">The sequence shown here is derived from an EMBL/GenBank/DDBJ whole genome shotgun (WGS) entry which is preliminary data.</text>
</comment>
<evidence type="ECO:0000259" key="1">
    <source>
        <dbReference type="Pfam" id="PF20056"/>
    </source>
</evidence>
<feature type="domain" description="DUF6455" evidence="1">
    <location>
        <begin position="3"/>
        <end position="82"/>
    </location>
</feature>
<evidence type="ECO:0000313" key="3">
    <source>
        <dbReference type="Proteomes" id="UP000809337"/>
    </source>
</evidence>
<reference evidence="2" key="1">
    <citation type="submission" date="2021-01" db="EMBL/GenBank/DDBJ databases">
        <title>Diatom-associated Roseobacters Show Island Model of Population Structure.</title>
        <authorList>
            <person name="Qu L."/>
            <person name="Feng X."/>
            <person name="Chen Y."/>
            <person name="Li L."/>
            <person name="Wang X."/>
            <person name="Hu Z."/>
            <person name="Wang H."/>
            <person name="Luo H."/>
        </authorList>
    </citation>
    <scope>NUCLEOTIDE SEQUENCE</scope>
    <source>
        <strain evidence="2">SM26-45</strain>
    </source>
</reference>
<dbReference type="EMBL" id="JAFBWN010000029">
    <property type="protein sequence ID" value="MBM2357179.1"/>
    <property type="molecule type" value="Genomic_DNA"/>
</dbReference>
<dbReference type="InterPro" id="IPR045601">
    <property type="entry name" value="DUF6455"/>
</dbReference>
<evidence type="ECO:0000313" key="2">
    <source>
        <dbReference type="EMBL" id="MBM2357179.1"/>
    </source>
</evidence>